<keyword evidence="5" id="KW-1185">Reference proteome</keyword>
<keyword evidence="2" id="KW-0677">Repeat</keyword>
<protein>
    <recommendedName>
        <fullName evidence="6">WD40 repeat domain-containing protein</fullName>
    </recommendedName>
</protein>
<dbReference type="InterPro" id="IPR020472">
    <property type="entry name" value="WD40_PAC1"/>
</dbReference>
<gene>
    <name evidence="4" type="ORF">FUAX_26900</name>
</gene>
<dbReference type="InterPro" id="IPR036322">
    <property type="entry name" value="WD40_repeat_dom_sf"/>
</dbReference>
<dbReference type="PROSITE" id="PS50082">
    <property type="entry name" value="WD_REPEATS_2"/>
    <property type="match status" value="4"/>
</dbReference>
<evidence type="ECO:0000313" key="4">
    <source>
        <dbReference type="EMBL" id="BDD10258.1"/>
    </source>
</evidence>
<dbReference type="PROSITE" id="PS50294">
    <property type="entry name" value="WD_REPEATS_REGION"/>
    <property type="match status" value="4"/>
</dbReference>
<dbReference type="Proteomes" id="UP001348817">
    <property type="component" value="Chromosome"/>
</dbReference>
<evidence type="ECO:0000256" key="3">
    <source>
        <dbReference type="PROSITE-ProRule" id="PRU00221"/>
    </source>
</evidence>
<dbReference type="PROSITE" id="PS00678">
    <property type="entry name" value="WD_REPEATS_1"/>
    <property type="match status" value="3"/>
</dbReference>
<feature type="repeat" description="WD" evidence="3">
    <location>
        <begin position="269"/>
        <end position="309"/>
    </location>
</feature>
<dbReference type="SMART" id="SM00320">
    <property type="entry name" value="WD40"/>
    <property type="match status" value="6"/>
</dbReference>
<feature type="repeat" description="WD" evidence="3">
    <location>
        <begin position="179"/>
        <end position="214"/>
    </location>
</feature>
<reference evidence="4 5" key="1">
    <citation type="submission" date="2021-12" db="EMBL/GenBank/DDBJ databases">
        <title>Genome sequencing of bacteria with rrn-lacking chromosome and rrn-plasmid.</title>
        <authorList>
            <person name="Anda M."/>
            <person name="Iwasaki W."/>
        </authorList>
    </citation>
    <scope>NUCLEOTIDE SEQUENCE [LARGE SCALE GENOMIC DNA]</scope>
    <source>
        <strain evidence="4 5">DSM 100852</strain>
    </source>
</reference>
<evidence type="ECO:0000256" key="2">
    <source>
        <dbReference type="ARBA" id="ARBA00022737"/>
    </source>
</evidence>
<name>A0AAU9CJF9_9BACT</name>
<accession>A0AAU9CJF9</accession>
<dbReference type="KEGG" id="fax:FUAX_26900"/>
<sequence>MGSPLKVEKRFSLTGHKDAVYTLEKAWAPELFFSAGADGMVVLWNLKEPGKGRMVAKVQSSVYAIMFDAESSRLYVGQNHEGIHVIDPVKREKVGDVALGNVAIFDIVSIGSQILVACSDGVIRVVDCESLSVVKTLPAAGQSCRSLAVRPNAKEFVAGYSDNAVRLFGTEPLFWKKEIPAHAKSVFALRYSPDGKRLFTVSRDAKIKVWDAENDYANIQTVDAHMYAINHLAQSPNGLLLATCSMDKSIKLWDAESLRLLKVIDKARHAGHGTSVNRLLWAGYDNLLISASDDRSVSVWELKRNTPEP</sequence>
<dbReference type="AlphaFoldDB" id="A0AAU9CJF9"/>
<dbReference type="PANTHER" id="PTHR44019:SF8">
    <property type="entry name" value="POC1 CENTRIOLAR PROTEIN HOMOLOG"/>
    <property type="match status" value="1"/>
</dbReference>
<feature type="repeat" description="WD" evidence="3">
    <location>
        <begin position="13"/>
        <end position="47"/>
    </location>
</feature>
<proteinExistence type="predicted"/>
<dbReference type="Pfam" id="PF00400">
    <property type="entry name" value="WD40"/>
    <property type="match status" value="4"/>
</dbReference>
<evidence type="ECO:0008006" key="6">
    <source>
        <dbReference type="Google" id="ProtNLM"/>
    </source>
</evidence>
<evidence type="ECO:0000313" key="5">
    <source>
        <dbReference type="Proteomes" id="UP001348817"/>
    </source>
</evidence>
<dbReference type="PANTHER" id="PTHR44019">
    <property type="entry name" value="WD REPEAT-CONTAINING PROTEIN 55"/>
    <property type="match status" value="1"/>
</dbReference>
<feature type="repeat" description="WD" evidence="3">
    <location>
        <begin position="222"/>
        <end position="263"/>
    </location>
</feature>
<evidence type="ECO:0000256" key="1">
    <source>
        <dbReference type="ARBA" id="ARBA00022574"/>
    </source>
</evidence>
<dbReference type="EMBL" id="AP025314">
    <property type="protein sequence ID" value="BDD10258.1"/>
    <property type="molecule type" value="Genomic_DNA"/>
</dbReference>
<dbReference type="InterPro" id="IPR019775">
    <property type="entry name" value="WD40_repeat_CS"/>
</dbReference>
<dbReference type="InterPro" id="IPR015943">
    <property type="entry name" value="WD40/YVTN_repeat-like_dom_sf"/>
</dbReference>
<dbReference type="PRINTS" id="PR00320">
    <property type="entry name" value="GPROTEINBRPT"/>
</dbReference>
<dbReference type="SUPFAM" id="SSF50978">
    <property type="entry name" value="WD40 repeat-like"/>
    <property type="match status" value="1"/>
</dbReference>
<dbReference type="Gene3D" id="2.130.10.10">
    <property type="entry name" value="YVTN repeat-like/Quinoprotein amine dehydrogenase"/>
    <property type="match status" value="2"/>
</dbReference>
<organism evidence="4 5">
    <name type="scientific">Fulvitalea axinellae</name>
    <dbReference type="NCBI Taxonomy" id="1182444"/>
    <lineage>
        <taxon>Bacteria</taxon>
        <taxon>Pseudomonadati</taxon>
        <taxon>Bacteroidota</taxon>
        <taxon>Cytophagia</taxon>
        <taxon>Cytophagales</taxon>
        <taxon>Persicobacteraceae</taxon>
        <taxon>Fulvitalea</taxon>
    </lineage>
</organism>
<keyword evidence="1 3" id="KW-0853">WD repeat</keyword>
<dbReference type="InterPro" id="IPR050505">
    <property type="entry name" value="WDR55/POC1"/>
</dbReference>
<dbReference type="InterPro" id="IPR001680">
    <property type="entry name" value="WD40_rpt"/>
</dbReference>